<protein>
    <submittedName>
        <fullName evidence="2">YceI family protein</fullName>
    </submittedName>
</protein>
<dbReference type="AlphaFoldDB" id="A0A2U8QVE2"/>
<proteinExistence type="predicted"/>
<reference evidence="2 3" key="1">
    <citation type="submission" date="2018-05" db="EMBL/GenBank/DDBJ databases">
        <title>Flavobacterium sp. MEBiC07310.</title>
        <authorList>
            <person name="Baek K."/>
        </authorList>
    </citation>
    <scope>NUCLEOTIDE SEQUENCE [LARGE SCALE GENOMIC DNA]</scope>
    <source>
        <strain evidence="2 3">MEBiC07310</strain>
    </source>
</reference>
<gene>
    <name evidence="2" type="ORF">DI487_08285</name>
</gene>
<dbReference type="EMBL" id="CP029463">
    <property type="protein sequence ID" value="AWM13856.1"/>
    <property type="molecule type" value="Genomic_DNA"/>
</dbReference>
<keyword evidence="3" id="KW-1185">Reference proteome</keyword>
<name>A0A2U8QVE2_9FLAO</name>
<dbReference type="SUPFAM" id="SSF101874">
    <property type="entry name" value="YceI-like"/>
    <property type="match status" value="1"/>
</dbReference>
<evidence type="ECO:0000313" key="3">
    <source>
        <dbReference type="Proteomes" id="UP000245429"/>
    </source>
</evidence>
<accession>A0A2U8QVE2</accession>
<dbReference type="KEGG" id="fse:DI487_08285"/>
<dbReference type="Pfam" id="PF04264">
    <property type="entry name" value="YceI"/>
    <property type="match status" value="1"/>
</dbReference>
<feature type="domain" description="Lipid/polyisoprenoid-binding YceI-like" evidence="1">
    <location>
        <begin position="47"/>
        <end position="190"/>
    </location>
</feature>
<dbReference type="RefSeq" id="WP_109569223.1">
    <property type="nucleotide sequence ID" value="NZ_CP029463.1"/>
</dbReference>
<dbReference type="OrthoDB" id="9794147at2"/>
<organism evidence="2 3">
    <name type="scientific">Flavobacterium sediminis</name>
    <dbReference type="NCBI Taxonomy" id="2201181"/>
    <lineage>
        <taxon>Bacteria</taxon>
        <taxon>Pseudomonadati</taxon>
        <taxon>Bacteroidota</taxon>
        <taxon>Flavobacteriia</taxon>
        <taxon>Flavobacteriales</taxon>
        <taxon>Flavobacteriaceae</taxon>
        <taxon>Flavobacterium</taxon>
    </lineage>
</organism>
<dbReference type="InterPro" id="IPR007372">
    <property type="entry name" value="Lipid/polyisoprenoid-bd_YceI"/>
</dbReference>
<dbReference type="Gene3D" id="2.40.128.110">
    <property type="entry name" value="Lipid/polyisoprenoid-binding, YceI-like"/>
    <property type="match status" value="1"/>
</dbReference>
<sequence length="192" mass="21199">MKAKHRIVGLVMFMFLTFSFLNAQEYKLLLSESKLTVDGTSNLHDWTIEAKTMSGTAGFTVSGTDITALKNLTFVVEVEQLKSGKKGMDQNTFKALNSSKYKTINYKVTKVLKVAKNTNGTFLIETQGDLTINGVTKKITQNFTAKLIANKIQLTGKQTLNMTHYSVKPPTALLGTIKTGESVTINFSVVYQ</sequence>
<evidence type="ECO:0000259" key="1">
    <source>
        <dbReference type="Pfam" id="PF04264"/>
    </source>
</evidence>
<dbReference type="InterPro" id="IPR036761">
    <property type="entry name" value="TTHA0802/YceI-like_sf"/>
</dbReference>
<evidence type="ECO:0000313" key="2">
    <source>
        <dbReference type="EMBL" id="AWM13856.1"/>
    </source>
</evidence>
<dbReference type="Proteomes" id="UP000245429">
    <property type="component" value="Chromosome"/>
</dbReference>